<dbReference type="Pfam" id="PF12137">
    <property type="entry name" value="RapA_C"/>
    <property type="match status" value="1"/>
</dbReference>
<dbReference type="InterPro" id="IPR040766">
    <property type="entry name" value="Tudor_2_RapA"/>
</dbReference>
<comment type="caution">
    <text evidence="12">The sequence shown here is derived from an EMBL/GenBank/DDBJ whole genome shotgun (WGS) entry which is preliminary data.</text>
</comment>
<evidence type="ECO:0000313" key="13">
    <source>
        <dbReference type="Proteomes" id="UP000287823"/>
    </source>
</evidence>
<dbReference type="Gene3D" id="2.30.30.930">
    <property type="match status" value="1"/>
</dbReference>
<organism evidence="12 13">
    <name type="scientific">Aliidiomarina soli</name>
    <dbReference type="NCBI Taxonomy" id="1928574"/>
    <lineage>
        <taxon>Bacteria</taxon>
        <taxon>Pseudomonadati</taxon>
        <taxon>Pseudomonadota</taxon>
        <taxon>Gammaproteobacteria</taxon>
        <taxon>Alteromonadales</taxon>
        <taxon>Idiomarinaceae</taxon>
        <taxon>Aliidiomarina</taxon>
    </lineage>
</organism>
<evidence type="ECO:0000256" key="8">
    <source>
        <dbReference type="ARBA" id="ARBA00023163"/>
    </source>
</evidence>
<dbReference type="PROSITE" id="PS51192">
    <property type="entry name" value="HELICASE_ATP_BIND_1"/>
    <property type="match status" value="1"/>
</dbReference>
<evidence type="ECO:0000259" key="11">
    <source>
        <dbReference type="PROSITE" id="PS51194"/>
    </source>
</evidence>
<name>A0A432WDW0_9GAMM</name>
<reference evidence="12 13" key="1">
    <citation type="journal article" date="2011" name="Front. Microbiol.">
        <title>Genomic signatures of strain selection and enhancement in Bacillus atrophaeus var. globigii, a historical biowarfare simulant.</title>
        <authorList>
            <person name="Gibbons H.S."/>
            <person name="Broomall S.M."/>
            <person name="McNew L.A."/>
            <person name="Daligault H."/>
            <person name="Chapman C."/>
            <person name="Bruce D."/>
            <person name="Karavis M."/>
            <person name="Krepps M."/>
            <person name="McGregor P.A."/>
            <person name="Hong C."/>
            <person name="Park K.H."/>
            <person name="Akmal A."/>
            <person name="Feldman A."/>
            <person name="Lin J.S."/>
            <person name="Chang W.E."/>
            <person name="Higgs B.W."/>
            <person name="Demirev P."/>
            <person name="Lindquist J."/>
            <person name="Liem A."/>
            <person name="Fochler E."/>
            <person name="Read T.D."/>
            <person name="Tapia R."/>
            <person name="Johnson S."/>
            <person name="Bishop-Lilly K.A."/>
            <person name="Detter C."/>
            <person name="Han C."/>
            <person name="Sozhamannan S."/>
            <person name="Rosenzweig C.N."/>
            <person name="Skowronski E.W."/>
        </authorList>
    </citation>
    <scope>NUCLEOTIDE SEQUENCE [LARGE SCALE GENOMIC DNA]</scope>
    <source>
        <strain evidence="12 13">Y4G10-17</strain>
    </source>
</reference>
<feature type="binding site" evidence="9">
    <location>
        <begin position="175"/>
        <end position="182"/>
    </location>
    <ligand>
        <name>ATP</name>
        <dbReference type="ChEBI" id="CHEBI:30616"/>
    </ligand>
</feature>
<dbReference type="Gene3D" id="3.40.50.300">
    <property type="entry name" value="P-loop containing nucleotide triphosphate hydrolases"/>
    <property type="match status" value="1"/>
</dbReference>
<keyword evidence="4 9" id="KW-0067">ATP-binding</keyword>
<dbReference type="InterPro" id="IPR040765">
    <property type="entry name" value="Tudor_1_RapA"/>
</dbReference>
<dbReference type="GO" id="GO:0005524">
    <property type="term" value="F:ATP binding"/>
    <property type="evidence" value="ECO:0007669"/>
    <property type="project" value="UniProtKB-UniRule"/>
</dbReference>
<dbReference type="CDD" id="cd18793">
    <property type="entry name" value="SF2_C_SNF"/>
    <property type="match status" value="1"/>
</dbReference>
<dbReference type="GO" id="GO:0006355">
    <property type="term" value="P:regulation of DNA-templated transcription"/>
    <property type="evidence" value="ECO:0007669"/>
    <property type="project" value="UniProtKB-UniRule"/>
</dbReference>
<dbReference type="GO" id="GO:0004386">
    <property type="term" value="F:helicase activity"/>
    <property type="evidence" value="ECO:0007669"/>
    <property type="project" value="UniProtKB-UniRule"/>
</dbReference>
<dbReference type="InterPro" id="IPR038718">
    <property type="entry name" value="SNF2-like_sf"/>
</dbReference>
<dbReference type="InterPro" id="IPR027417">
    <property type="entry name" value="P-loop_NTPase"/>
</dbReference>
<dbReference type="InterPro" id="IPR001650">
    <property type="entry name" value="Helicase_C-like"/>
</dbReference>
<protein>
    <recommendedName>
        <fullName evidence="9">RNA polymerase-associated protein RapA</fullName>
        <ecNumber evidence="9">3.6.4.-</ecNumber>
    </recommendedName>
    <alternativeName>
        <fullName evidence="9">ATP-dependent helicase HepA</fullName>
    </alternativeName>
</protein>
<dbReference type="PROSITE" id="PS51194">
    <property type="entry name" value="HELICASE_CTER"/>
    <property type="match status" value="1"/>
</dbReference>
<evidence type="ECO:0000256" key="5">
    <source>
        <dbReference type="ARBA" id="ARBA00023015"/>
    </source>
</evidence>
<dbReference type="InterPro" id="IPR049730">
    <property type="entry name" value="SNF2/RAD54-like_C"/>
</dbReference>
<dbReference type="EMBL" id="PIPO01000005">
    <property type="protein sequence ID" value="RUO31052.1"/>
    <property type="molecule type" value="Genomic_DNA"/>
</dbReference>
<dbReference type="Proteomes" id="UP000287823">
    <property type="component" value="Unassembled WGS sequence"/>
</dbReference>
<dbReference type="RefSeq" id="WP_126799440.1">
    <property type="nucleotide sequence ID" value="NZ_PIPO01000005.1"/>
</dbReference>
<dbReference type="Pfam" id="PF00176">
    <property type="entry name" value="SNF2-rel_dom"/>
    <property type="match status" value="1"/>
</dbReference>
<accession>A0A432WDW0</accession>
<dbReference type="Pfam" id="PF18339">
    <property type="entry name" value="Tudor_1_RapA"/>
    <property type="match status" value="1"/>
</dbReference>
<keyword evidence="1 9" id="KW-0547">Nucleotide-binding</keyword>
<dbReference type="Gene3D" id="3.40.50.10810">
    <property type="entry name" value="Tandem AAA-ATPase domain"/>
    <property type="match status" value="1"/>
</dbReference>
<dbReference type="InterPro" id="IPR014001">
    <property type="entry name" value="Helicase_ATP-bd"/>
</dbReference>
<dbReference type="Pfam" id="PF00271">
    <property type="entry name" value="Helicase_C"/>
    <property type="match status" value="1"/>
</dbReference>
<dbReference type="EC" id="3.6.4.-" evidence="9"/>
<feature type="short sequence motif" description="DEAH box" evidence="9">
    <location>
        <begin position="277"/>
        <end position="280"/>
    </location>
</feature>
<comment type="similarity">
    <text evidence="9">Belongs to the SNF2/RAD54 helicase family. RapA subfamily.</text>
</comment>
<evidence type="ECO:0000256" key="6">
    <source>
        <dbReference type="ARBA" id="ARBA00023125"/>
    </source>
</evidence>
<keyword evidence="2 9" id="KW-0378">Hydrolase</keyword>
<dbReference type="HAMAP" id="MF_01821">
    <property type="entry name" value="Helicase_RapA"/>
    <property type="match status" value="1"/>
</dbReference>
<dbReference type="Gene3D" id="6.10.140.1500">
    <property type="match status" value="1"/>
</dbReference>
<dbReference type="InterPro" id="IPR023949">
    <property type="entry name" value="Helicase_RapA"/>
</dbReference>
<dbReference type="AlphaFoldDB" id="A0A432WDW0"/>
<dbReference type="InterPro" id="IPR022737">
    <property type="entry name" value="RapA_C"/>
</dbReference>
<evidence type="ECO:0000256" key="1">
    <source>
        <dbReference type="ARBA" id="ARBA00022741"/>
    </source>
</evidence>
<evidence type="ECO:0000313" key="12">
    <source>
        <dbReference type="EMBL" id="RUO31052.1"/>
    </source>
</evidence>
<proteinExistence type="inferred from homology"/>
<dbReference type="GO" id="GO:0003677">
    <property type="term" value="F:DNA binding"/>
    <property type="evidence" value="ECO:0007669"/>
    <property type="project" value="UniProtKB-KW"/>
</dbReference>
<keyword evidence="8 9" id="KW-0804">Transcription</keyword>
<sequence>MSDFAIGQRWLSETEIELGLGIVTGISGRQVSLLFPANGEERAYAAQQAPLTRHILDLDEEAQHADGWNFIVRKVDEQSGVLIYHGEKDGQPVQIPETQLHFQVQLSSPLNRLLAGQFDRVSHFNLRQQASASMRDWLQHPGRGLLGARIELLPHQIYIGHTVGSRAFPRVLLADEVGLGKTIEAGLIMQSQLLNAQARRVLVRVPDPLLHQWMIELRRRFNLMFTIVDQSFCEAAAESEENPFNQIQLALCPASLLEQDKHVAAAQDAGWDLVVVDEAHQLTAPQRSVVQQLSQQAGLLLLTATPDQGGADSHFEQLHLLDPDRFHSLEAFVAEQEKYQQVADQAADLDEDSAALNELLDEHGTGRVLMRNTRANITGFPQRRYQFYPLPSGDDDGLQSKVEWLHNLARSHSHDKILVIMQTQSDVEEVAALLRIHYGRHSALFHEGMSLLERDRSAAFFADDEDGAQLLLSSEIGGEGRNFQFARHLVMLDLPTHPDKLEQRIGRLDRIGQLQAFDIHLAASPESREARLARWYDEGMQAFTQPNATGHRLMQQLGDDLETALAADTATFDAFIARTADEVAAIRSHLAAGRDRLLELNSCRMQPAEALCQAIEENEHKTELASFMFAFWDQFGVQVEDKDDQRLIIKPGQNFAANGLPGLDEEGSVVTFDRVTALRYDDAQFLTWEHPQVLTALDLVICDNHGSACVGILKNKALPAGHWFIEMHVRASLPQAPALGLEKLYPCAPVRLLLDSQGRNLNQKIAADTLNKQLHFVNKKSAAQMIKALRKPLQAVVKQTLPEAESILQQQCAEAADLRLQGLENEIERLQHLQTRNPSIRDEEIEALQLQQASWKKAFAAPQISIDSIRVIVNAGTEGG</sequence>
<evidence type="ECO:0000256" key="3">
    <source>
        <dbReference type="ARBA" id="ARBA00022806"/>
    </source>
</evidence>
<evidence type="ECO:0000256" key="9">
    <source>
        <dbReference type="HAMAP-Rule" id="MF_01821"/>
    </source>
</evidence>
<evidence type="ECO:0000259" key="10">
    <source>
        <dbReference type="PROSITE" id="PS51192"/>
    </source>
</evidence>
<keyword evidence="13" id="KW-1185">Reference proteome</keyword>
<evidence type="ECO:0000256" key="4">
    <source>
        <dbReference type="ARBA" id="ARBA00022840"/>
    </source>
</evidence>
<keyword evidence="5 9" id="KW-0805">Transcription regulation</keyword>
<dbReference type="CDD" id="cd18011">
    <property type="entry name" value="DEXDc_RapA"/>
    <property type="match status" value="1"/>
</dbReference>
<dbReference type="SMART" id="SM00490">
    <property type="entry name" value="HELICc"/>
    <property type="match status" value="1"/>
</dbReference>
<keyword evidence="7 9" id="KW-0010">Activator</keyword>
<feature type="domain" description="Helicase C-terminal" evidence="11">
    <location>
        <begin position="397"/>
        <end position="555"/>
    </location>
</feature>
<dbReference type="Gene3D" id="3.30.360.80">
    <property type="match status" value="1"/>
</dbReference>
<feature type="domain" description="Helicase ATP-binding" evidence="10">
    <location>
        <begin position="162"/>
        <end position="324"/>
    </location>
</feature>
<dbReference type="SUPFAM" id="SSF52540">
    <property type="entry name" value="P-loop containing nucleoside triphosphate hydrolases"/>
    <property type="match status" value="2"/>
</dbReference>
<dbReference type="PANTHER" id="PTHR10799">
    <property type="entry name" value="SNF2/RAD54 HELICASE FAMILY"/>
    <property type="match status" value="1"/>
</dbReference>
<gene>
    <name evidence="9" type="primary">rapA</name>
    <name evidence="12" type="ORF">CWE14_11140</name>
</gene>
<comment type="subunit">
    <text evidence="9">Interacts with the RNAP. Has a higher affinity for the core RNAP than for the holoenzyme. Its ATPase activity is stimulated by binding to RNAP.</text>
</comment>
<dbReference type="InterPro" id="IPR057342">
    <property type="entry name" value="DEXDc_RapA"/>
</dbReference>
<dbReference type="InterPro" id="IPR000330">
    <property type="entry name" value="SNF2_N"/>
</dbReference>
<keyword evidence="3 9" id="KW-0347">Helicase</keyword>
<dbReference type="SMART" id="SM00487">
    <property type="entry name" value="DEXDc"/>
    <property type="match status" value="1"/>
</dbReference>
<comment type="function">
    <text evidence="9">Transcription regulator that activates transcription by stimulating RNA polymerase (RNAP) recycling in case of stress conditions such as supercoiled DNA or high salt concentrations. Probably acts by releasing the RNAP, when it is trapped or immobilized on tightly supercoiled DNA. Does not activate transcription on linear DNA. Probably not involved in DNA repair.</text>
</comment>
<dbReference type="GO" id="GO:0016817">
    <property type="term" value="F:hydrolase activity, acting on acid anhydrides"/>
    <property type="evidence" value="ECO:0007669"/>
    <property type="project" value="InterPro"/>
</dbReference>
<dbReference type="Gene3D" id="2.30.30.140">
    <property type="match status" value="1"/>
</dbReference>
<dbReference type="Pfam" id="PF18337">
    <property type="entry name" value="Tudor_RapA"/>
    <property type="match status" value="1"/>
</dbReference>
<evidence type="ECO:0000256" key="7">
    <source>
        <dbReference type="ARBA" id="ARBA00023159"/>
    </source>
</evidence>
<keyword evidence="6 9" id="KW-0238">DNA-binding</keyword>
<evidence type="ECO:0000256" key="2">
    <source>
        <dbReference type="ARBA" id="ARBA00022801"/>
    </source>
</evidence>